<dbReference type="InterPro" id="IPR013159">
    <property type="entry name" value="DnaA_C"/>
</dbReference>
<dbReference type="Gene3D" id="1.10.1750.10">
    <property type="match status" value="1"/>
</dbReference>
<dbReference type="SUPFAM" id="SSF52540">
    <property type="entry name" value="P-loop containing nucleoside triphosphate hydrolases"/>
    <property type="match status" value="1"/>
</dbReference>
<dbReference type="Pfam" id="PF00308">
    <property type="entry name" value="Bac_DnaA"/>
    <property type="match status" value="1"/>
</dbReference>
<keyword evidence="3 7" id="KW-0547">Nucleotide-binding</keyword>
<dbReference type="GO" id="GO:0003688">
    <property type="term" value="F:DNA replication origin binding"/>
    <property type="evidence" value="ECO:0007669"/>
    <property type="project" value="InterPro"/>
</dbReference>
<feature type="domain" description="Chromosomal replication initiator DnaA C-terminal" evidence="9">
    <location>
        <begin position="283"/>
        <end position="352"/>
    </location>
</feature>
<evidence type="ECO:0000256" key="5">
    <source>
        <dbReference type="ARBA" id="ARBA00023121"/>
    </source>
</evidence>
<dbReference type="Pfam" id="PF08299">
    <property type="entry name" value="Bac_DnaA_C"/>
    <property type="match status" value="1"/>
</dbReference>
<keyword evidence="1" id="KW-0963">Cytoplasm</keyword>
<dbReference type="KEGG" id="amob:HG15A2_00010"/>
<evidence type="ECO:0000313" key="10">
    <source>
        <dbReference type="EMBL" id="QDS96743.1"/>
    </source>
</evidence>
<dbReference type="SUPFAM" id="SSF48295">
    <property type="entry name" value="TrpR-like"/>
    <property type="match status" value="1"/>
</dbReference>
<dbReference type="PANTHER" id="PTHR30050">
    <property type="entry name" value="CHROMOSOMAL REPLICATION INITIATOR PROTEIN DNAA"/>
    <property type="match status" value="1"/>
</dbReference>
<reference evidence="10 11" key="1">
    <citation type="submission" date="2019-02" db="EMBL/GenBank/DDBJ databases">
        <title>Deep-cultivation of Planctomycetes and their phenomic and genomic characterization uncovers novel biology.</title>
        <authorList>
            <person name="Wiegand S."/>
            <person name="Jogler M."/>
            <person name="Boedeker C."/>
            <person name="Pinto D."/>
            <person name="Vollmers J."/>
            <person name="Rivas-Marin E."/>
            <person name="Kohn T."/>
            <person name="Peeters S.H."/>
            <person name="Heuer A."/>
            <person name="Rast P."/>
            <person name="Oberbeckmann S."/>
            <person name="Bunk B."/>
            <person name="Jeske O."/>
            <person name="Meyerdierks A."/>
            <person name="Storesund J.E."/>
            <person name="Kallscheuer N."/>
            <person name="Luecker S."/>
            <person name="Lage O.M."/>
            <person name="Pohl T."/>
            <person name="Merkel B.J."/>
            <person name="Hornburger P."/>
            <person name="Mueller R.-W."/>
            <person name="Bruemmer F."/>
            <person name="Labrenz M."/>
            <person name="Spormann A.M."/>
            <person name="Op den Camp H."/>
            <person name="Overmann J."/>
            <person name="Amann R."/>
            <person name="Jetten M.S.M."/>
            <person name="Mascher T."/>
            <person name="Medema M.H."/>
            <person name="Devos D.P."/>
            <person name="Kaster A.-K."/>
            <person name="Ovreas L."/>
            <person name="Rohde M."/>
            <person name="Galperin M.Y."/>
            <person name="Jogler C."/>
        </authorList>
    </citation>
    <scope>NUCLEOTIDE SEQUENCE [LARGE SCALE GENOMIC DNA]</scope>
    <source>
        <strain evidence="10 11">HG15A2</strain>
    </source>
</reference>
<keyword evidence="5" id="KW-0446">Lipid-binding</keyword>
<keyword evidence="6 7" id="KW-0238">DNA-binding</keyword>
<comment type="similarity">
    <text evidence="8">Belongs to the DnaA family.</text>
</comment>
<dbReference type="InterPro" id="IPR018312">
    <property type="entry name" value="Chromosome_initiator_DnaA_CS"/>
</dbReference>
<dbReference type="EMBL" id="CP036263">
    <property type="protein sequence ID" value="QDS96743.1"/>
    <property type="molecule type" value="Genomic_DNA"/>
</dbReference>
<evidence type="ECO:0000256" key="2">
    <source>
        <dbReference type="ARBA" id="ARBA00022705"/>
    </source>
</evidence>
<dbReference type="PRINTS" id="PR00051">
    <property type="entry name" value="DNAA"/>
</dbReference>
<evidence type="ECO:0000256" key="7">
    <source>
        <dbReference type="RuleBase" id="RU000577"/>
    </source>
</evidence>
<dbReference type="AlphaFoldDB" id="A0A517MPD0"/>
<dbReference type="InterPro" id="IPR027417">
    <property type="entry name" value="P-loop_NTPase"/>
</dbReference>
<dbReference type="Proteomes" id="UP000319852">
    <property type="component" value="Chromosome"/>
</dbReference>
<evidence type="ECO:0000259" key="9">
    <source>
        <dbReference type="SMART" id="SM00760"/>
    </source>
</evidence>
<keyword evidence="2 7" id="KW-0235">DNA replication</keyword>
<dbReference type="GO" id="GO:0008289">
    <property type="term" value="F:lipid binding"/>
    <property type="evidence" value="ECO:0007669"/>
    <property type="project" value="UniProtKB-KW"/>
</dbReference>
<comment type="function">
    <text evidence="7">Plays an essential role in the initiation and regulation of chromosomal replication. ATP-DnaA binds to the origin of replication (oriC) to initiate formation of the DNA replication initiation complex once per cell cycle. Binds the DnaA box (a 9 base pair repeat at the origin) and separates the double-stranded (ds)DNA. Forms a right-handed helical filament on oriC DNA; dsDNA binds to the exterior of the filament while single-stranded (ss)DNA is stabiized in the filament's interior. The ATP-DnaA-oriC complex binds and stabilizes one strand of the AT-rich DNA unwinding element (DUE), permitting loading of DNA polymerase. After initiation quickly degrades to an ADP-DnaA complex that is not apt for DNA replication. Binds acidic phospholipids.</text>
</comment>
<dbReference type="SMART" id="SM00760">
    <property type="entry name" value="Bac_DnaA_C"/>
    <property type="match status" value="1"/>
</dbReference>
<dbReference type="GO" id="GO:0006275">
    <property type="term" value="P:regulation of DNA replication"/>
    <property type="evidence" value="ECO:0007669"/>
    <property type="project" value="InterPro"/>
</dbReference>
<accession>A0A517MPD0</accession>
<proteinExistence type="inferred from homology"/>
<keyword evidence="11" id="KW-1185">Reference proteome</keyword>
<dbReference type="PANTHER" id="PTHR30050:SF2">
    <property type="entry name" value="CHROMOSOMAL REPLICATION INITIATOR PROTEIN DNAA"/>
    <property type="match status" value="1"/>
</dbReference>
<organism evidence="10 11">
    <name type="scientific">Adhaeretor mobilis</name>
    <dbReference type="NCBI Taxonomy" id="1930276"/>
    <lineage>
        <taxon>Bacteria</taxon>
        <taxon>Pseudomonadati</taxon>
        <taxon>Planctomycetota</taxon>
        <taxon>Planctomycetia</taxon>
        <taxon>Pirellulales</taxon>
        <taxon>Lacipirellulaceae</taxon>
        <taxon>Adhaeretor</taxon>
    </lineage>
</organism>
<evidence type="ECO:0000256" key="1">
    <source>
        <dbReference type="ARBA" id="ARBA00022490"/>
    </source>
</evidence>
<dbReference type="InterPro" id="IPR020591">
    <property type="entry name" value="Chromosome_initiator_DnaA-like"/>
</dbReference>
<evidence type="ECO:0000256" key="4">
    <source>
        <dbReference type="ARBA" id="ARBA00022840"/>
    </source>
</evidence>
<dbReference type="CDD" id="cd06571">
    <property type="entry name" value="Bac_DnaA_C"/>
    <property type="match status" value="1"/>
</dbReference>
<dbReference type="InterPro" id="IPR010921">
    <property type="entry name" value="Trp_repressor/repl_initiator"/>
</dbReference>
<dbReference type="InterPro" id="IPR013317">
    <property type="entry name" value="DnaA_dom"/>
</dbReference>
<evidence type="ECO:0000256" key="8">
    <source>
        <dbReference type="RuleBase" id="RU004227"/>
    </source>
</evidence>
<evidence type="ECO:0000256" key="3">
    <source>
        <dbReference type="ARBA" id="ARBA00022741"/>
    </source>
</evidence>
<evidence type="ECO:0000313" key="11">
    <source>
        <dbReference type="Proteomes" id="UP000319852"/>
    </source>
</evidence>
<dbReference type="GO" id="GO:0006270">
    <property type="term" value="P:DNA replication initiation"/>
    <property type="evidence" value="ECO:0007669"/>
    <property type="project" value="InterPro"/>
</dbReference>
<dbReference type="GO" id="GO:0005886">
    <property type="term" value="C:plasma membrane"/>
    <property type="evidence" value="ECO:0007669"/>
    <property type="project" value="TreeGrafter"/>
</dbReference>
<name>A0A517MPD0_9BACT</name>
<dbReference type="PROSITE" id="PS01008">
    <property type="entry name" value="DNAA"/>
    <property type="match status" value="1"/>
</dbReference>
<dbReference type="GO" id="GO:0005524">
    <property type="term" value="F:ATP binding"/>
    <property type="evidence" value="ECO:0007669"/>
    <property type="project" value="UniProtKB-KW"/>
</dbReference>
<sequence>MISGAIQLDLGRQSLGLPALEGAQNGLPSVPNRSSAKPRPNAYFVAGQENALLAGLYETLFDTSGALPVCNPLTLVGPAGIGKSHLVQGILRRWQAEQTGTVPTGQVRAAYYSAVDFGREFQAVQNESGVIPWRRELREVGLLVIEDLDGLRDRTTIRQELCSTMDAIIQRGGQVLLTASREPVGLSNLQRDGRGTGVIDRLAGGLVLRLQPPGTEARAKFLELAAKERGLDFTPERIAKLTQQTAGFTPARLLGLLTEEDYSDAAGIEERSDAAGTSASGPTMKEILAVVCRYLGIRQRELASSSRRKSLVQARGMVVYLARRLSSLSYAEIGRSLGGRDHSTVINAMKRVEIDLPTVPALQQALEELERILQAT</sequence>
<dbReference type="Gene3D" id="3.40.50.300">
    <property type="entry name" value="P-loop containing nucleotide triphosphate hydrolases"/>
    <property type="match status" value="1"/>
</dbReference>
<protein>
    <recommendedName>
        <fullName evidence="7">Chromosomal replication initiator protein DnaA</fullName>
    </recommendedName>
</protein>
<keyword evidence="4 7" id="KW-0067">ATP-binding</keyword>
<evidence type="ECO:0000256" key="6">
    <source>
        <dbReference type="ARBA" id="ARBA00023125"/>
    </source>
</evidence>
<gene>
    <name evidence="10" type="primary">dnaA_1</name>
    <name evidence="10" type="ORF">HG15A2_00010</name>
</gene>